<dbReference type="PIRSF" id="PIRSF020481">
    <property type="entry name" value="BAP"/>
    <property type="match status" value="1"/>
</dbReference>
<dbReference type="RefSeq" id="WP_180571001.1">
    <property type="nucleotide sequence ID" value="NZ_JACCKB010000056.1"/>
</dbReference>
<gene>
    <name evidence="3" type="ORF">H0A36_23555</name>
</gene>
<dbReference type="InterPro" id="IPR052726">
    <property type="entry name" value="Phage_Baseplate_Hub"/>
</dbReference>
<dbReference type="Pfam" id="PF26079">
    <property type="entry name" value="Baseplate_J_C"/>
    <property type="match status" value="1"/>
</dbReference>
<organism evidence="3 4">
    <name type="scientific">Spartinivicinus marinus</name>
    <dbReference type="NCBI Taxonomy" id="2994442"/>
    <lineage>
        <taxon>Bacteria</taxon>
        <taxon>Pseudomonadati</taxon>
        <taxon>Pseudomonadota</taxon>
        <taxon>Gammaproteobacteria</taxon>
        <taxon>Oceanospirillales</taxon>
        <taxon>Zooshikellaceae</taxon>
        <taxon>Spartinivicinus</taxon>
    </lineage>
</organism>
<evidence type="ECO:0000313" key="3">
    <source>
        <dbReference type="EMBL" id="NYZ69001.1"/>
    </source>
</evidence>
<dbReference type="PANTHER" id="PTHR35862">
    <property type="entry name" value="FELS-2 PROPHAGE PROTEIN"/>
    <property type="match status" value="1"/>
</dbReference>
<reference evidence="3 4" key="1">
    <citation type="submission" date="2020-07" db="EMBL/GenBank/DDBJ databases">
        <title>Endozoicomonas sp. nov., isolated from sediment.</title>
        <authorList>
            <person name="Gu T."/>
        </authorList>
    </citation>
    <scope>NUCLEOTIDE SEQUENCE [LARGE SCALE GENOMIC DNA]</scope>
    <source>
        <strain evidence="3 4">SM1973</strain>
    </source>
</reference>
<dbReference type="PANTHER" id="PTHR35862:SF1">
    <property type="entry name" value="FELS-2 PROPHAGE PROTEIN"/>
    <property type="match status" value="1"/>
</dbReference>
<dbReference type="AlphaFoldDB" id="A0A853IG86"/>
<comment type="caution">
    <text evidence="3">The sequence shown here is derived from an EMBL/GenBank/DDBJ whole genome shotgun (WGS) entry which is preliminary data.</text>
</comment>
<dbReference type="InterPro" id="IPR058530">
    <property type="entry name" value="Baseplate_J-like_C"/>
</dbReference>
<dbReference type="InterPro" id="IPR014507">
    <property type="entry name" value="Baseplate_assembly_J_pred"/>
</dbReference>
<feature type="domain" description="Baseplate J-like C-terminal" evidence="2">
    <location>
        <begin position="209"/>
        <end position="289"/>
    </location>
</feature>
<dbReference type="Proteomes" id="UP000569732">
    <property type="component" value="Unassembled WGS sequence"/>
</dbReference>
<protein>
    <submittedName>
        <fullName evidence="3">Baseplate J/gp47 family protein</fullName>
    </submittedName>
</protein>
<evidence type="ECO:0000259" key="2">
    <source>
        <dbReference type="Pfam" id="PF26079"/>
    </source>
</evidence>
<name>A0A853IG86_9GAMM</name>
<keyword evidence="4" id="KW-1185">Reference proteome</keyword>
<dbReference type="InterPro" id="IPR058531">
    <property type="entry name" value="Baseplate_J_M"/>
</dbReference>
<sequence length="296" mass="32614">MTNAINLSQLPAPDVVETLDYEAILDEILTDLKKRDSEFTALVESDPAYKILEVVSYRELILRQRINDAARAVMVAYARGKDLDHLAALFRINRLLIEKGNPNAIPPTEDQWESDDRLRERIVYSLEGLSTAGPKGAYRYHALSASALVKDVSVESPSPGQVVVTVLSTQGQGVPSEDIITAVETQLNDEDIRPLTDQVFVKPAEIINYQINAELTYFTGPDITLVTDEATQRINDYVNNQHRLGLDITLSGIYSALHIPGVQNVKLISPNQNINVSPAQAAYCTQIVISKGAADE</sequence>
<dbReference type="Pfam" id="PF26078">
    <property type="entry name" value="Baseplate_J_M"/>
    <property type="match status" value="1"/>
</dbReference>
<proteinExistence type="predicted"/>
<accession>A0A853IG86</accession>
<evidence type="ECO:0000259" key="1">
    <source>
        <dbReference type="Pfam" id="PF26078"/>
    </source>
</evidence>
<dbReference type="EMBL" id="JACCKB010000056">
    <property type="protein sequence ID" value="NYZ69001.1"/>
    <property type="molecule type" value="Genomic_DNA"/>
</dbReference>
<evidence type="ECO:0000313" key="4">
    <source>
        <dbReference type="Proteomes" id="UP000569732"/>
    </source>
</evidence>
<feature type="domain" description="Baseplate J-like central" evidence="1">
    <location>
        <begin position="130"/>
        <end position="202"/>
    </location>
</feature>